<dbReference type="RefSeq" id="WP_253304034.1">
    <property type="nucleotide sequence ID" value="NZ_CP099582.1"/>
</dbReference>
<dbReference type="GO" id="GO:0016903">
    <property type="term" value="F:oxidoreductase activity, acting on the aldehyde or oxo group of donors"/>
    <property type="evidence" value="ECO:0007669"/>
    <property type="project" value="InterPro"/>
</dbReference>
<dbReference type="AlphaFoldDB" id="A0A9E7SNR6"/>
<dbReference type="Pfam" id="PF01558">
    <property type="entry name" value="POR"/>
    <property type="match status" value="1"/>
</dbReference>
<organism evidence="3 4">
    <name type="scientific">Thermococcus aggregans</name>
    <dbReference type="NCBI Taxonomy" id="110163"/>
    <lineage>
        <taxon>Archaea</taxon>
        <taxon>Methanobacteriati</taxon>
        <taxon>Methanobacteriota</taxon>
        <taxon>Thermococci</taxon>
        <taxon>Thermococcales</taxon>
        <taxon>Thermococcaceae</taxon>
        <taxon>Thermococcus</taxon>
    </lineage>
</organism>
<protein>
    <submittedName>
        <fullName evidence="3">Indolepyruvate oxidoreductase subunit beta</fullName>
    </submittedName>
</protein>
<keyword evidence="4" id="KW-1185">Reference proteome</keyword>
<name>A0A9E7SNR6_THEAG</name>
<dbReference type="Gene3D" id="3.40.920.10">
    <property type="entry name" value="Pyruvate-ferredoxin oxidoreductase, PFOR, domain III"/>
    <property type="match status" value="1"/>
</dbReference>
<keyword evidence="1" id="KW-0560">Oxidoreductase</keyword>
<dbReference type="Proteomes" id="UP001055732">
    <property type="component" value="Chromosome"/>
</dbReference>
<gene>
    <name evidence="3" type="ORF">NF865_06965</name>
</gene>
<evidence type="ECO:0000256" key="1">
    <source>
        <dbReference type="ARBA" id="ARBA00023002"/>
    </source>
</evidence>
<dbReference type="SUPFAM" id="SSF53323">
    <property type="entry name" value="Pyruvate-ferredoxin oxidoreductase, PFOR, domain III"/>
    <property type="match status" value="1"/>
</dbReference>
<accession>A0A9E7SNR6</accession>
<reference evidence="3" key="2">
    <citation type="submission" date="2022-06" db="EMBL/GenBank/DDBJ databases">
        <authorList>
            <person name="Park Y.-J."/>
        </authorList>
    </citation>
    <scope>NUCLEOTIDE SEQUENCE</scope>
    <source>
        <strain evidence="3">TY</strain>
    </source>
</reference>
<dbReference type="EMBL" id="CP099582">
    <property type="protein sequence ID" value="USS40077.1"/>
    <property type="molecule type" value="Genomic_DNA"/>
</dbReference>
<dbReference type="PANTHER" id="PTHR43854:SF1">
    <property type="entry name" value="INDOLEPYRUVATE OXIDOREDUCTASE SUBUNIT IORB"/>
    <property type="match status" value="1"/>
</dbReference>
<proteinExistence type="predicted"/>
<dbReference type="PANTHER" id="PTHR43854">
    <property type="entry name" value="INDOLEPYRUVATE OXIDOREDUCTASE SUBUNIT IORB"/>
    <property type="match status" value="1"/>
</dbReference>
<dbReference type="KEGG" id="tagg:NF865_06965"/>
<dbReference type="InterPro" id="IPR019752">
    <property type="entry name" value="Pyrv/ketoisovalerate_OxRed_cat"/>
</dbReference>
<evidence type="ECO:0000313" key="3">
    <source>
        <dbReference type="EMBL" id="USS40077.1"/>
    </source>
</evidence>
<feature type="domain" description="Pyruvate/ketoisovalerate oxidoreductase catalytic" evidence="2">
    <location>
        <begin position="13"/>
        <end position="190"/>
    </location>
</feature>
<dbReference type="InterPro" id="IPR002869">
    <property type="entry name" value="Pyrv_flavodox_OxRed_cen"/>
</dbReference>
<reference evidence="3" key="1">
    <citation type="journal article" date="1998" name="Int. J. Syst. Bacteriol. 48 Pt">
        <title>Thermococcus guaymasensis sp. nov. and Thermococcus aggregans sp. nov., two novel thermophilic archaea isolated from the Guaymas Basin hydrothermal vent site.</title>
        <authorList>
            <person name="Canganella F."/>
            <person name="Jones W.J."/>
            <person name="Gambacorta A."/>
            <person name="Antranikian G."/>
        </authorList>
    </citation>
    <scope>NUCLEOTIDE SEQUENCE</scope>
    <source>
        <strain evidence="3">TY</strain>
    </source>
</reference>
<evidence type="ECO:0000313" key="4">
    <source>
        <dbReference type="Proteomes" id="UP001055732"/>
    </source>
</evidence>
<evidence type="ECO:0000259" key="2">
    <source>
        <dbReference type="Pfam" id="PF01558"/>
    </source>
</evidence>
<sequence>MKQNYYILITGVGGQGNILASRVLASAAINEGFSVRVGETYGASQRGGSVVSHVKFGSNVHSPLVPKGYTDVILGFEPLETLRVASEYASPNTEIIVNTRPITSGVPQYPDLNSILDELNKLPSTSYMLNATEEVLNAFGTVRTLNMFMLGVLCGLNILPISQENFEHAIISNVKEKYVNVNIRAFQAGMRKANELKREGE</sequence>
<dbReference type="InterPro" id="IPR052198">
    <property type="entry name" value="IorB_Oxidoreductase"/>
</dbReference>